<organism evidence="1 2">
    <name type="scientific">Flavobacterium cucumis</name>
    <dbReference type="NCBI Taxonomy" id="416016"/>
    <lineage>
        <taxon>Bacteria</taxon>
        <taxon>Pseudomonadati</taxon>
        <taxon>Bacteroidota</taxon>
        <taxon>Flavobacteriia</taxon>
        <taxon>Flavobacteriales</taxon>
        <taxon>Flavobacteriaceae</taxon>
        <taxon>Flavobacterium</taxon>
    </lineage>
</organism>
<keyword evidence="2" id="KW-1185">Reference proteome</keyword>
<name>A0A1M7ZTL8_9FLAO</name>
<gene>
    <name evidence="1" type="ORF">SAMN05443547_0558</name>
</gene>
<proteinExistence type="predicted"/>
<dbReference type="EMBL" id="FRYK01000001">
    <property type="protein sequence ID" value="SHO72231.1"/>
    <property type="molecule type" value="Genomic_DNA"/>
</dbReference>
<evidence type="ECO:0000313" key="2">
    <source>
        <dbReference type="Proteomes" id="UP000184611"/>
    </source>
</evidence>
<sequence length="39" mass="4470">MLSQAQVIMLYYFGANIVKSVFSKKNVGIFINLNVQMIF</sequence>
<dbReference type="AlphaFoldDB" id="A0A1M7ZTL8"/>
<reference evidence="2" key="1">
    <citation type="submission" date="2016-12" db="EMBL/GenBank/DDBJ databases">
        <authorList>
            <person name="Varghese N."/>
            <person name="Submissions S."/>
        </authorList>
    </citation>
    <scope>NUCLEOTIDE SEQUENCE [LARGE SCALE GENOMIC DNA]</scope>
    <source>
        <strain evidence="2">DSM 18830</strain>
    </source>
</reference>
<protein>
    <submittedName>
        <fullName evidence="1">Uncharacterized protein</fullName>
    </submittedName>
</protein>
<dbReference type="Proteomes" id="UP000184611">
    <property type="component" value="Unassembled WGS sequence"/>
</dbReference>
<evidence type="ECO:0000313" key="1">
    <source>
        <dbReference type="EMBL" id="SHO72231.1"/>
    </source>
</evidence>
<accession>A0A1M7ZTL8</accession>